<accession>A0ABN8HLJ4</accession>
<reference evidence="1 2" key="1">
    <citation type="submission" date="2022-03" db="EMBL/GenBank/DDBJ databases">
        <authorList>
            <person name="Koch H."/>
        </authorList>
    </citation>
    <scope>NUCLEOTIDE SEQUENCE [LARGE SCALE GENOMIC DNA]</scope>
    <source>
        <strain evidence="1 2">G1</strain>
    </source>
</reference>
<gene>
    <name evidence="1" type="ORF">GEAMG1_1027</name>
</gene>
<sequence length="65" mass="7387">MAFLLRRQDDNGHRFTVGSWPDRAGAEQRLAELTRCLHKQFYWIEETGKEAVAEEDPCGGPVIPS</sequence>
<proteinExistence type="predicted"/>
<organism evidence="1 2">
    <name type="scientific">Trichlorobacter ammonificans</name>
    <dbReference type="NCBI Taxonomy" id="2916410"/>
    <lineage>
        <taxon>Bacteria</taxon>
        <taxon>Pseudomonadati</taxon>
        <taxon>Thermodesulfobacteriota</taxon>
        <taxon>Desulfuromonadia</taxon>
        <taxon>Geobacterales</taxon>
        <taxon>Geobacteraceae</taxon>
        <taxon>Trichlorobacter</taxon>
    </lineage>
</organism>
<evidence type="ECO:0000313" key="1">
    <source>
        <dbReference type="EMBL" id="CAH2030841.1"/>
    </source>
</evidence>
<dbReference type="RefSeq" id="WP_305731713.1">
    <property type="nucleotide sequence ID" value="NZ_OW150024.1"/>
</dbReference>
<evidence type="ECO:0000313" key="2">
    <source>
        <dbReference type="Proteomes" id="UP001295463"/>
    </source>
</evidence>
<dbReference type="Proteomes" id="UP001295463">
    <property type="component" value="Chromosome"/>
</dbReference>
<protein>
    <submittedName>
        <fullName evidence="1">Uncharacterized protein</fullName>
    </submittedName>
</protein>
<keyword evidence="2" id="KW-1185">Reference proteome</keyword>
<name>A0ABN8HLJ4_9BACT</name>
<dbReference type="EMBL" id="OW150024">
    <property type="protein sequence ID" value="CAH2030841.1"/>
    <property type="molecule type" value="Genomic_DNA"/>
</dbReference>